<keyword evidence="2" id="KW-1185">Reference proteome</keyword>
<dbReference type="Pfam" id="PF12138">
    <property type="entry name" value="Spherulin4"/>
    <property type="match status" value="1"/>
</dbReference>
<dbReference type="Proteomes" id="UP000431533">
    <property type="component" value="Unassembled WGS sequence"/>
</dbReference>
<accession>A0A8H8U0C1</accession>
<dbReference type="InterPro" id="IPR021986">
    <property type="entry name" value="Spherulin4"/>
</dbReference>
<gene>
    <name evidence="1" type="primary">SR4_1</name>
    <name evidence="1" type="ORF">LHYA1_G002453</name>
</gene>
<dbReference type="EMBL" id="QGMH01000022">
    <property type="protein sequence ID" value="TVY29124.1"/>
    <property type="molecule type" value="Genomic_DNA"/>
</dbReference>
<proteinExistence type="predicted"/>
<evidence type="ECO:0000313" key="2">
    <source>
        <dbReference type="Proteomes" id="UP000431533"/>
    </source>
</evidence>
<dbReference type="RefSeq" id="XP_031007912.1">
    <property type="nucleotide sequence ID" value="XM_031147429.1"/>
</dbReference>
<dbReference type="AlphaFoldDB" id="A0A8H8U0C1"/>
<dbReference type="OrthoDB" id="5342184at2759"/>
<name>A0A8H8U0C1_9HELO</name>
<reference evidence="1 2" key="1">
    <citation type="submission" date="2018-05" db="EMBL/GenBank/DDBJ databases">
        <title>Genome sequencing and assembly of the regulated plant pathogen Lachnellula willkommii and related sister species for the development of diagnostic species identification markers.</title>
        <authorList>
            <person name="Giroux E."/>
            <person name="Bilodeau G."/>
        </authorList>
    </citation>
    <scope>NUCLEOTIDE SEQUENCE [LARGE SCALE GENOMIC DNA]</scope>
    <source>
        <strain evidence="1 2">CBS 185.66</strain>
    </source>
</reference>
<evidence type="ECO:0000313" key="1">
    <source>
        <dbReference type="EMBL" id="TVY29124.1"/>
    </source>
</evidence>
<dbReference type="GeneID" id="41982651"/>
<dbReference type="PANTHER" id="PTHR35040:SF7">
    <property type="entry name" value="FIBRONECTIN TYPE-III DOMAIN-CONTAINING PROTEIN-RELATED"/>
    <property type="match status" value="1"/>
</dbReference>
<organism evidence="1 2">
    <name type="scientific">Lachnellula hyalina</name>
    <dbReference type="NCBI Taxonomy" id="1316788"/>
    <lineage>
        <taxon>Eukaryota</taxon>
        <taxon>Fungi</taxon>
        <taxon>Dikarya</taxon>
        <taxon>Ascomycota</taxon>
        <taxon>Pezizomycotina</taxon>
        <taxon>Leotiomycetes</taxon>
        <taxon>Helotiales</taxon>
        <taxon>Lachnaceae</taxon>
        <taxon>Lachnellula</taxon>
    </lineage>
</organism>
<protein>
    <submittedName>
        <fullName evidence="1">Spherulin-4</fullName>
    </submittedName>
</protein>
<comment type="caution">
    <text evidence="1">The sequence shown here is derived from an EMBL/GenBank/DDBJ whole genome shotgun (WGS) entry which is preliminary data.</text>
</comment>
<sequence length="258" mass="28000">MSGRKKHSTPKGTVLVPLYVYPSPGAWDPLLTAITNHPRLKFTVVINPASGPGVEQGPDSNYTREIPKLNKHANVRTVGYVSTSYTNRNISLALRDIETYSAWSENSTIAGLGMQGIFLDETPSQYQAASAIFLDTLADSIISDTGFGKDPLIIHNPGTIPDSRYMKSANLTVVFEGAYSTYQMHGFHKTMTAFRDSSNAGRDALACIVHSLPSTLDESALVKDLRSSCGSVFITGLSGDYYASFWEGWLGFAIDMAA</sequence>
<dbReference type="PANTHER" id="PTHR35040">
    <property type="match status" value="1"/>
</dbReference>